<dbReference type="InterPro" id="IPR036237">
    <property type="entry name" value="Xyl_isomerase-like_sf"/>
</dbReference>
<protein>
    <submittedName>
        <fullName evidence="2">Xylose isomerase domain protein TIM barrel</fullName>
    </submittedName>
</protein>
<accession>A0A445N0U3</accession>
<dbReference type="EMBL" id="OJIN01000199">
    <property type="protein sequence ID" value="SPD75378.1"/>
    <property type="molecule type" value="Genomic_DNA"/>
</dbReference>
<evidence type="ECO:0000313" key="2">
    <source>
        <dbReference type="EMBL" id="SPD75378.1"/>
    </source>
</evidence>
<name>A0A445N0U3_9BACT</name>
<dbReference type="Gene3D" id="3.20.20.150">
    <property type="entry name" value="Divalent-metal-dependent TIM barrel enzymes"/>
    <property type="match status" value="1"/>
</dbReference>
<dbReference type="SUPFAM" id="SSF51658">
    <property type="entry name" value="Xylose isomerase-like"/>
    <property type="match status" value="1"/>
</dbReference>
<gene>
    <name evidence="2" type="ORF">PITCH_A560019</name>
</gene>
<dbReference type="PANTHER" id="PTHR12110">
    <property type="entry name" value="HYDROXYPYRUVATE ISOMERASE"/>
    <property type="match status" value="1"/>
</dbReference>
<dbReference type="GO" id="GO:0016853">
    <property type="term" value="F:isomerase activity"/>
    <property type="evidence" value="ECO:0007669"/>
    <property type="project" value="UniProtKB-KW"/>
</dbReference>
<feature type="domain" description="Xylose isomerase-like TIM barrel" evidence="1">
    <location>
        <begin position="26"/>
        <end position="275"/>
    </location>
</feature>
<sequence length="278" mass="31205">MIDTKKIRYAFSSNAFRKYSLTDTIKILSDIGYDGIEIMADTPHAYPPELSEMDIADIRDALSRQEMEISNINAFMLHAVGDTWHPSWIEKDPALRKIRINHTLNCIDLADKLGAPTISIEPGGPLDGISTEEGITLFLEGLSVIKERARESGVRVLIEPEPGLLIENSSQFMDLFNELNPNVFGLNFDVGHFFCVGEDPSILIMDMRDVIGHFHLEDIAASRIHRHLMPGHGVIDMKSVLNSIQEINYSGMVTVELYPYENHPVEAAEQALKYLLVL</sequence>
<proteinExistence type="predicted"/>
<dbReference type="AlphaFoldDB" id="A0A445N0U3"/>
<evidence type="ECO:0000259" key="1">
    <source>
        <dbReference type="Pfam" id="PF01261"/>
    </source>
</evidence>
<dbReference type="InterPro" id="IPR013022">
    <property type="entry name" value="Xyl_isomerase-like_TIM-brl"/>
</dbReference>
<dbReference type="Pfam" id="PF01261">
    <property type="entry name" value="AP_endonuc_2"/>
    <property type="match status" value="1"/>
</dbReference>
<reference evidence="2" key="1">
    <citation type="submission" date="2018-01" db="EMBL/GenBank/DDBJ databases">
        <authorList>
            <person name="Regsiter A."/>
            <person name="William W."/>
        </authorList>
    </citation>
    <scope>NUCLEOTIDE SEQUENCE</scope>
    <source>
        <strain evidence="2">TRIP AH-1</strain>
    </source>
</reference>
<dbReference type="InterPro" id="IPR050312">
    <property type="entry name" value="IolE/XylAMocC-like"/>
</dbReference>
<keyword evidence="2" id="KW-0413">Isomerase</keyword>
<dbReference type="PANTHER" id="PTHR12110:SF21">
    <property type="entry name" value="XYLOSE ISOMERASE-LIKE TIM BARREL DOMAIN-CONTAINING PROTEIN"/>
    <property type="match status" value="1"/>
</dbReference>
<organism evidence="2">
    <name type="scientific">uncultured Desulfobacterium sp</name>
    <dbReference type="NCBI Taxonomy" id="201089"/>
    <lineage>
        <taxon>Bacteria</taxon>
        <taxon>Pseudomonadati</taxon>
        <taxon>Thermodesulfobacteriota</taxon>
        <taxon>Desulfobacteria</taxon>
        <taxon>Desulfobacterales</taxon>
        <taxon>Desulfobacteriaceae</taxon>
        <taxon>Desulfobacterium</taxon>
        <taxon>environmental samples</taxon>
    </lineage>
</organism>